<dbReference type="OrthoDB" id="7848929at2759"/>
<organism evidence="1">
    <name type="scientific">Drosophila simulans</name>
    <name type="common">Fruit fly</name>
    <dbReference type="NCBI Taxonomy" id="7240"/>
    <lineage>
        <taxon>Eukaryota</taxon>
        <taxon>Metazoa</taxon>
        <taxon>Ecdysozoa</taxon>
        <taxon>Arthropoda</taxon>
        <taxon>Hexapoda</taxon>
        <taxon>Insecta</taxon>
        <taxon>Pterygota</taxon>
        <taxon>Neoptera</taxon>
        <taxon>Endopterygota</taxon>
        <taxon>Diptera</taxon>
        <taxon>Brachycera</taxon>
        <taxon>Muscomorpha</taxon>
        <taxon>Ephydroidea</taxon>
        <taxon>Drosophilidae</taxon>
        <taxon>Drosophila</taxon>
        <taxon>Sophophora</taxon>
    </lineage>
</organism>
<reference evidence="1" key="3">
    <citation type="submission" date="2015-04" db="EMBL/GenBank/DDBJ databases">
        <authorList>
            <consortium name="FlyBase"/>
        </authorList>
    </citation>
    <scope>NUCLEOTIDE SEQUENCE</scope>
    <source>
        <strain evidence="1">W501</strain>
    </source>
</reference>
<reference evidence="1" key="2">
    <citation type="submission" date="2014-06" db="EMBL/GenBank/DDBJ databases">
        <authorList>
            <person name="Hu T."/>
            <person name="Eisen M.B."/>
            <person name="Thornton K.R."/>
            <person name="Andolfatto P."/>
        </authorList>
    </citation>
    <scope>NUCLEOTIDE SEQUENCE</scope>
    <source>
        <strain evidence="1">W501</strain>
    </source>
</reference>
<dbReference type="Proteomes" id="UP000035880">
    <property type="component" value="Chromosome 3L"/>
</dbReference>
<name>A0A0J9RX98_DROSI</name>
<reference evidence="1" key="1">
    <citation type="journal article" date="2013" name="Genome Res.">
        <title>A second-generation assembly of the Drosophila simulans genome provides new insights into patterns of lineage-specific divergence.</title>
        <authorList>
            <person name="Hu T.T."/>
            <person name="Eisen M.B."/>
            <person name="Thornton K.R."/>
            <person name="Andolfatto P."/>
        </authorList>
    </citation>
    <scope>NUCLEOTIDE SEQUENCE [LARGE SCALE GENOMIC DNA]</scope>
    <source>
        <strain evidence="1">W501</strain>
    </source>
</reference>
<dbReference type="AlphaFoldDB" id="A0A0J9RX98"/>
<dbReference type="InterPro" id="IPR032675">
    <property type="entry name" value="LRR_dom_sf"/>
</dbReference>
<dbReference type="Gene3D" id="3.80.10.10">
    <property type="entry name" value="Ribonuclease Inhibitor"/>
    <property type="match status" value="1"/>
</dbReference>
<dbReference type="KEGG" id="dsi:Dsimw501_GD14725"/>
<accession>A0A0J9RX98</accession>
<dbReference type="Bgee" id="FBgn0186401">
    <property type="expression patterns" value="Expressed in embryo and 2 other cell types or tissues"/>
</dbReference>
<evidence type="ECO:0000313" key="1">
    <source>
        <dbReference type="EMBL" id="KMZ00304.1"/>
    </source>
</evidence>
<dbReference type="SUPFAM" id="SSF52058">
    <property type="entry name" value="L domain-like"/>
    <property type="match status" value="1"/>
</dbReference>
<gene>
    <name evidence="1" type="primary">Dsim\GD14725</name>
    <name evidence="1" type="ORF">Dsimw501_GD14725</name>
</gene>
<evidence type="ECO:0008006" key="2">
    <source>
        <dbReference type="Google" id="ProtNLM"/>
    </source>
</evidence>
<dbReference type="EMBL" id="CM002912">
    <property type="protein sequence ID" value="KMZ00304.1"/>
    <property type="molecule type" value="Genomic_DNA"/>
</dbReference>
<sequence>MDIYSSEIGQTHATRFLLSRAGLLSCSRSNRMRFKTSITIAHGEPPRNRRLMELDDDCLLMICEHLALGDQLRLMEVQEERFSSLILQLWSNRYAKLFDFRREQQLNPLKPDELAQILDHLGWRTRALINLPGTGEGCRKWLKRMRQSLTHLQILSFTKSNTLVIQRLPHLCPNVVDLKLDECEGLTPLDVDFMFENLKNLRAFEMRSSWNCSQQRYQYPRNLEILKLPACMVTACVSQIFQLPRLRLLTAFLCQNSEHAHLDNDGKANCSGTGTLSACLQQIRGRNCRIVGLRMQCRLDDCLPVVDVEEVFRLQSFAWHSQLTVHYDVADSSVKWMPQRPQAVRSLLRFLATQAASLRELDFTRNAHATPTFLAQLDAHLKRAGGCPSIQLTNTDADVEADRGADADTAETNDLAFVELKLLHLPNEQTEAGTVEMTAMRD</sequence>
<protein>
    <recommendedName>
        <fullName evidence="2">F-box domain-containing protein</fullName>
    </recommendedName>
</protein>
<proteinExistence type="predicted"/>